<dbReference type="AlphaFoldDB" id="A0A923F6I0"/>
<protein>
    <submittedName>
        <fullName evidence="1">Uncharacterized protein</fullName>
    </submittedName>
</protein>
<evidence type="ECO:0000313" key="2">
    <source>
        <dbReference type="EMBL" id="MBV4488939.1"/>
    </source>
</evidence>
<sequence length="213" mass="24827">MSTYYTCEPGIKLHEQLEHITDPGFVSFTLVAGTLQDLWPTWKNFSHLIAAEWPVTIKWRTIGYSLEQQKIQEIRLKKEILSNLSPKGFLKKNEKTKIYSYLDPAYTKDISFEPKELTQYRNTMLILKKSEQDLHKIWSELSEYDKTVSVESISKVMTNNRDTFIARFLELDTHSIAQFITPVKNSYEFASILAKLKVTETKVTDLHEIINNS</sequence>
<comment type="caution">
    <text evidence="1">The sequence shown here is derived from an EMBL/GenBank/DDBJ whole genome shotgun (WGS) entry which is preliminary data.</text>
</comment>
<dbReference type="EMBL" id="JABWQP020000035">
    <property type="protein sequence ID" value="MBV4488939.1"/>
    <property type="molecule type" value="Genomic_DNA"/>
</dbReference>
<reference evidence="1" key="2">
    <citation type="submission" date="2020-07" db="EMBL/GenBank/DDBJ databases">
        <authorList>
            <person name="Lood C."/>
            <person name="Girard L."/>
        </authorList>
    </citation>
    <scope>NUCLEOTIDE SEQUENCE</scope>
    <source>
        <strain evidence="1">SWRI153</strain>
    </source>
</reference>
<dbReference type="EMBL" id="JABWQP010000007">
    <property type="protein sequence ID" value="MBC3342918.1"/>
    <property type="molecule type" value="Genomic_DNA"/>
</dbReference>
<proteinExistence type="predicted"/>
<name>A0A923F6I0_9PSED</name>
<dbReference type="Proteomes" id="UP000648816">
    <property type="component" value="Unassembled WGS sequence"/>
</dbReference>
<gene>
    <name evidence="2" type="ORF">HU727_025460</name>
    <name evidence="1" type="ORF">HU727_14830</name>
</gene>
<accession>A0A923F6I0</accession>
<reference evidence="2" key="3">
    <citation type="submission" date="2021-06" db="EMBL/GenBank/DDBJ databases">
        <title>Updating the genus Pseudomonas: Description of 43 new species and partition of the Pseudomonas putida group.</title>
        <authorList>
            <person name="Girard L."/>
            <person name="Lood C."/>
            <person name="Vandamme P."/>
            <person name="Rokni-Zadeh H."/>
            <person name="Van Noort V."/>
            <person name="Hofte M."/>
            <person name="Lavigne R."/>
            <person name="De Mot R."/>
        </authorList>
    </citation>
    <scope>NUCLEOTIDE SEQUENCE</scope>
    <source>
        <strain evidence="2">SWRI153</strain>
    </source>
</reference>
<evidence type="ECO:0000313" key="3">
    <source>
        <dbReference type="Proteomes" id="UP000648816"/>
    </source>
</evidence>
<organism evidence="1">
    <name type="scientific">Pseudomonas khorasanensis</name>
    <dbReference type="NCBI Taxonomy" id="2745508"/>
    <lineage>
        <taxon>Bacteria</taxon>
        <taxon>Pseudomonadati</taxon>
        <taxon>Pseudomonadota</taxon>
        <taxon>Gammaproteobacteria</taxon>
        <taxon>Pseudomonadales</taxon>
        <taxon>Pseudomonadaceae</taxon>
        <taxon>Pseudomonas</taxon>
    </lineage>
</organism>
<dbReference type="RefSeq" id="WP_186532521.1">
    <property type="nucleotide sequence ID" value="NZ_JABWQP020000035.1"/>
</dbReference>
<evidence type="ECO:0000313" key="1">
    <source>
        <dbReference type="EMBL" id="MBC3342918.1"/>
    </source>
</evidence>
<reference evidence="1 3" key="1">
    <citation type="journal article" date="2020" name="Microorganisms">
        <title>Reliable Identification of Environmental Pseudomonas Isolates Using the rpoD Gene.</title>
        <authorList>
            <consortium name="The Broad Institute Genome Sequencing Platform"/>
            <person name="Girard L."/>
            <person name="Lood C."/>
            <person name="Rokni-Zadeh H."/>
            <person name="van Noort V."/>
            <person name="Lavigne R."/>
            <person name="De Mot R."/>
        </authorList>
    </citation>
    <scope>NUCLEOTIDE SEQUENCE</scope>
    <source>
        <strain evidence="1 3">SWRI153</strain>
    </source>
</reference>
<keyword evidence="3" id="KW-1185">Reference proteome</keyword>